<dbReference type="GO" id="GO:0003682">
    <property type="term" value="F:chromatin binding"/>
    <property type="evidence" value="ECO:0007669"/>
    <property type="project" value="TreeGrafter"/>
</dbReference>
<dbReference type="PANTHER" id="PTHR22980:SF0">
    <property type="entry name" value="CENTROMERE PROTEIN S"/>
    <property type="match status" value="1"/>
</dbReference>
<organism evidence="5 6">
    <name type="scientific">Polychaeton citri CBS 116435</name>
    <dbReference type="NCBI Taxonomy" id="1314669"/>
    <lineage>
        <taxon>Eukaryota</taxon>
        <taxon>Fungi</taxon>
        <taxon>Dikarya</taxon>
        <taxon>Ascomycota</taxon>
        <taxon>Pezizomycotina</taxon>
        <taxon>Dothideomycetes</taxon>
        <taxon>Dothideomycetidae</taxon>
        <taxon>Capnodiales</taxon>
        <taxon>Capnodiaceae</taxon>
        <taxon>Polychaeton</taxon>
    </lineage>
</organism>
<dbReference type="AlphaFoldDB" id="A0A9P4UMA2"/>
<name>A0A9P4UMA2_9PEZI</name>
<evidence type="ECO:0000313" key="5">
    <source>
        <dbReference type="EMBL" id="KAF2721017.1"/>
    </source>
</evidence>
<dbReference type="PANTHER" id="PTHR22980">
    <property type="entry name" value="CORTISTATIN"/>
    <property type="match status" value="1"/>
</dbReference>
<comment type="caution">
    <text evidence="5">The sequence shown here is derived from an EMBL/GenBank/DDBJ whole genome shotgun (WGS) entry which is preliminary data.</text>
</comment>
<evidence type="ECO:0000256" key="1">
    <source>
        <dbReference type="ARBA" id="ARBA00006612"/>
    </source>
</evidence>
<dbReference type="GO" id="GO:0000712">
    <property type="term" value="P:resolution of meiotic recombination intermediates"/>
    <property type="evidence" value="ECO:0007669"/>
    <property type="project" value="TreeGrafter"/>
</dbReference>
<keyword evidence="3" id="KW-0238">DNA-binding</keyword>
<dbReference type="CDD" id="cd22919">
    <property type="entry name" value="HFD_CENP-S"/>
    <property type="match status" value="1"/>
</dbReference>
<evidence type="ECO:0000256" key="2">
    <source>
        <dbReference type="ARBA" id="ARBA00022763"/>
    </source>
</evidence>
<dbReference type="Pfam" id="PF15630">
    <property type="entry name" value="CENP-S"/>
    <property type="match status" value="1"/>
</dbReference>
<reference evidence="5" key="1">
    <citation type="journal article" date="2020" name="Stud. Mycol.">
        <title>101 Dothideomycetes genomes: a test case for predicting lifestyles and emergence of pathogens.</title>
        <authorList>
            <person name="Haridas S."/>
            <person name="Albert R."/>
            <person name="Binder M."/>
            <person name="Bloem J."/>
            <person name="Labutti K."/>
            <person name="Salamov A."/>
            <person name="Andreopoulos B."/>
            <person name="Baker S."/>
            <person name="Barry K."/>
            <person name="Bills G."/>
            <person name="Bluhm B."/>
            <person name="Cannon C."/>
            <person name="Castanera R."/>
            <person name="Culley D."/>
            <person name="Daum C."/>
            <person name="Ezra D."/>
            <person name="Gonzalez J."/>
            <person name="Henrissat B."/>
            <person name="Kuo A."/>
            <person name="Liang C."/>
            <person name="Lipzen A."/>
            <person name="Lutzoni F."/>
            <person name="Magnuson J."/>
            <person name="Mondo S."/>
            <person name="Nolan M."/>
            <person name="Ohm R."/>
            <person name="Pangilinan J."/>
            <person name="Park H.-J."/>
            <person name="Ramirez L."/>
            <person name="Alfaro M."/>
            <person name="Sun H."/>
            <person name="Tritt A."/>
            <person name="Yoshinaga Y."/>
            <person name="Zwiers L.-H."/>
            <person name="Turgeon B."/>
            <person name="Goodwin S."/>
            <person name="Spatafora J."/>
            <person name="Crous P."/>
            <person name="Grigoriev I."/>
        </authorList>
    </citation>
    <scope>NUCLEOTIDE SEQUENCE</scope>
    <source>
        <strain evidence="5">CBS 116435</strain>
    </source>
</reference>
<accession>A0A9P4UMA2</accession>
<dbReference type="GO" id="GO:0006281">
    <property type="term" value="P:DNA repair"/>
    <property type="evidence" value="ECO:0007669"/>
    <property type="project" value="UniProtKB-KW"/>
</dbReference>
<dbReference type="GO" id="GO:0046982">
    <property type="term" value="F:protein heterodimerization activity"/>
    <property type="evidence" value="ECO:0007669"/>
    <property type="project" value="InterPro"/>
</dbReference>
<proteinExistence type="inferred from homology"/>
<dbReference type="InterPro" id="IPR009072">
    <property type="entry name" value="Histone-fold"/>
</dbReference>
<dbReference type="OrthoDB" id="1872155at2759"/>
<gene>
    <name evidence="5" type="ORF">K431DRAFT_294709</name>
</gene>
<keyword evidence="6" id="KW-1185">Reference proteome</keyword>
<evidence type="ECO:0000313" key="6">
    <source>
        <dbReference type="Proteomes" id="UP000799441"/>
    </source>
</evidence>
<dbReference type="GO" id="GO:0003677">
    <property type="term" value="F:DNA binding"/>
    <property type="evidence" value="ECO:0007669"/>
    <property type="project" value="UniProtKB-KW"/>
</dbReference>
<dbReference type="Proteomes" id="UP000799441">
    <property type="component" value="Unassembled WGS sequence"/>
</dbReference>
<keyword evidence="4" id="KW-0234">DNA repair</keyword>
<dbReference type="GO" id="GO:0071821">
    <property type="term" value="C:FANCM-MHF complex"/>
    <property type="evidence" value="ECO:0007669"/>
    <property type="project" value="InterPro"/>
</dbReference>
<evidence type="ECO:0000256" key="4">
    <source>
        <dbReference type="ARBA" id="ARBA00023204"/>
    </source>
</evidence>
<dbReference type="InterPro" id="IPR029003">
    <property type="entry name" value="CENP-S/Mhf1"/>
</dbReference>
<dbReference type="Gene3D" id="1.10.20.10">
    <property type="entry name" value="Histone, subunit A"/>
    <property type="match status" value="1"/>
</dbReference>
<dbReference type="EMBL" id="MU003794">
    <property type="protein sequence ID" value="KAF2721017.1"/>
    <property type="molecule type" value="Genomic_DNA"/>
</dbReference>
<keyword evidence="2" id="KW-0227">DNA damage</keyword>
<comment type="similarity">
    <text evidence="1">Belongs to the TAF9 family. CENP-S/MHF1 subfamily.</text>
</comment>
<protein>
    <submittedName>
        <fullName evidence="5">Apoptosis-inducing TAF9-like domain 1 family protein</fullName>
    </submittedName>
</protein>
<evidence type="ECO:0000256" key="3">
    <source>
        <dbReference type="ARBA" id="ARBA00023125"/>
    </source>
</evidence>
<dbReference type="SUPFAM" id="SSF47113">
    <property type="entry name" value="Histone-fold"/>
    <property type="match status" value="1"/>
</dbReference>
<sequence length="104" mass="11550">MAGVQLEEATKEQRLKAALWYAVGQAVDEVSLVQGIVASPHFIAGLSELLWAQIENAAHDMETFARHASRSTINTSDVLLLARRNEGLVNVLKEYIEKMKQNES</sequence>
<dbReference type="GO" id="GO:0031297">
    <property type="term" value="P:replication fork processing"/>
    <property type="evidence" value="ECO:0007669"/>
    <property type="project" value="TreeGrafter"/>
</dbReference>